<dbReference type="RefSeq" id="WP_251872277.1">
    <property type="nucleotide sequence ID" value="NZ_CP098755.1"/>
</dbReference>
<keyword evidence="3" id="KW-1185">Reference proteome</keyword>
<name>A0ABY4WDB9_9BACL</name>
<accession>A0ABY4WDB9</accession>
<evidence type="ECO:0000313" key="3">
    <source>
        <dbReference type="Proteomes" id="UP001056500"/>
    </source>
</evidence>
<dbReference type="InterPro" id="IPR006528">
    <property type="entry name" value="Phage_head_morphogenesis_dom"/>
</dbReference>
<reference evidence="2" key="1">
    <citation type="submission" date="2022-06" db="EMBL/GenBank/DDBJ databases">
        <title>Genome sequencing of Brevibacillus sp. BB3-R1.</title>
        <authorList>
            <person name="Heo J."/>
            <person name="Lee D."/>
            <person name="Won M."/>
            <person name="Han B.-H."/>
            <person name="Hong S.-B."/>
            <person name="Kwon S.-W."/>
        </authorList>
    </citation>
    <scope>NUCLEOTIDE SEQUENCE</scope>
    <source>
        <strain evidence="2">BB3-R1</strain>
    </source>
</reference>
<dbReference type="EMBL" id="CP098755">
    <property type="protein sequence ID" value="USG65173.1"/>
    <property type="molecule type" value="Genomic_DNA"/>
</dbReference>
<dbReference type="Proteomes" id="UP001056500">
    <property type="component" value="Chromosome"/>
</dbReference>
<proteinExistence type="predicted"/>
<organism evidence="2 3">
    <name type="scientific">Brevibacillus ruminantium</name>
    <dbReference type="NCBI Taxonomy" id="2950604"/>
    <lineage>
        <taxon>Bacteria</taxon>
        <taxon>Bacillati</taxon>
        <taxon>Bacillota</taxon>
        <taxon>Bacilli</taxon>
        <taxon>Bacillales</taxon>
        <taxon>Paenibacillaceae</taxon>
        <taxon>Brevibacillus</taxon>
    </lineage>
</organism>
<feature type="domain" description="Phage head morphogenesis" evidence="1">
    <location>
        <begin position="95"/>
        <end position="211"/>
    </location>
</feature>
<evidence type="ECO:0000259" key="1">
    <source>
        <dbReference type="Pfam" id="PF04233"/>
    </source>
</evidence>
<dbReference type="NCBIfam" id="TIGR01641">
    <property type="entry name" value="phageSPP1_gp7"/>
    <property type="match status" value="1"/>
</dbReference>
<dbReference type="Pfam" id="PF04233">
    <property type="entry name" value="Phage_Mu_F"/>
    <property type="match status" value="1"/>
</dbReference>
<evidence type="ECO:0000313" key="2">
    <source>
        <dbReference type="EMBL" id="USG65173.1"/>
    </source>
</evidence>
<gene>
    <name evidence="2" type="ORF">NDK47_24120</name>
</gene>
<protein>
    <submittedName>
        <fullName evidence="2">Phage minor head protein</fullName>
    </submittedName>
</protein>
<sequence length="246" mass="28085">MDGLEDASEILSRIRDYAYNSDFVAYAEAQAMKMVTHLFSDAGRTWRQAAKHNSRGRLIYQALQKEMRGPIGASVRQQVERNAAVIKSLPLDVAKQVNKHVMREVMKGTRSSEIAEQIKAYFPEASKAKANLIARTEVSKTSTALTQARSEFVGADWYVWRTSEDSRVRSSHKIMDGVLVKWNAPPSPEKLDGQNRTFGNYNAGEIFNCRCYPEPVIDLNLVRWPAKIYYNGSIQRMTRKQFERIM</sequence>